<dbReference type="EMBL" id="JBHSPH010000002">
    <property type="protein sequence ID" value="MFC5862214.1"/>
    <property type="molecule type" value="Genomic_DNA"/>
</dbReference>
<protein>
    <submittedName>
        <fullName evidence="1">Uncharacterized protein</fullName>
    </submittedName>
</protein>
<organism evidence="1 2">
    <name type="scientific">Acidicapsa dinghuensis</name>
    <dbReference type="NCBI Taxonomy" id="2218256"/>
    <lineage>
        <taxon>Bacteria</taxon>
        <taxon>Pseudomonadati</taxon>
        <taxon>Acidobacteriota</taxon>
        <taxon>Terriglobia</taxon>
        <taxon>Terriglobales</taxon>
        <taxon>Acidobacteriaceae</taxon>
        <taxon>Acidicapsa</taxon>
    </lineage>
</organism>
<accession>A0ABW1EE15</accession>
<dbReference type="Proteomes" id="UP001596091">
    <property type="component" value="Unassembled WGS sequence"/>
</dbReference>
<evidence type="ECO:0000313" key="2">
    <source>
        <dbReference type="Proteomes" id="UP001596091"/>
    </source>
</evidence>
<keyword evidence="2" id="KW-1185">Reference proteome</keyword>
<proteinExistence type="predicted"/>
<comment type="caution">
    <text evidence="1">The sequence shown here is derived from an EMBL/GenBank/DDBJ whole genome shotgun (WGS) entry which is preliminary data.</text>
</comment>
<gene>
    <name evidence="1" type="ORF">ACFPT7_07910</name>
</gene>
<reference evidence="2" key="1">
    <citation type="journal article" date="2019" name="Int. J. Syst. Evol. Microbiol.">
        <title>The Global Catalogue of Microorganisms (GCM) 10K type strain sequencing project: providing services to taxonomists for standard genome sequencing and annotation.</title>
        <authorList>
            <consortium name="The Broad Institute Genomics Platform"/>
            <consortium name="The Broad Institute Genome Sequencing Center for Infectious Disease"/>
            <person name="Wu L."/>
            <person name="Ma J."/>
        </authorList>
    </citation>
    <scope>NUCLEOTIDE SEQUENCE [LARGE SCALE GENOMIC DNA]</scope>
    <source>
        <strain evidence="2">JCM 4087</strain>
    </source>
</reference>
<evidence type="ECO:0000313" key="1">
    <source>
        <dbReference type="EMBL" id="MFC5862214.1"/>
    </source>
</evidence>
<dbReference type="RefSeq" id="WP_263338525.1">
    <property type="nucleotide sequence ID" value="NZ_JAGSYH010000004.1"/>
</dbReference>
<name>A0ABW1EE15_9BACT</name>
<sequence>MPAKPGKYEQDLIRLFVSAYENFAWAGSEIIHLDEQEDGAIEALITRPDGQTMAIEHTLIEPFVGDKRDYAMFEQAFLKIEDDKSLAVPNTGITVYVPVGILDGQKSANRNVIVGAIHSWIATNRLHLREGKHEYQCNVPGMPAATLNVEQVKFGLPRPDPGSILVRRQQVKNDLDKVIEKALRKKLPKLVNTQADRHVLFLERDQFTFFPDQIFNEIKRQRSSFPLLEQVDEIWHVETVFYKQGGHVDFELRNGDHLLATIAFHDNVLVGHSKDGVPYPM</sequence>